<keyword evidence="4" id="KW-1185">Reference proteome</keyword>
<name>A0ABW4I328_9SPHN</name>
<comment type="caution">
    <text evidence="3">The sequence shown here is derived from an EMBL/GenBank/DDBJ whole genome shotgun (WGS) entry which is preliminary data.</text>
</comment>
<dbReference type="EC" id="2.4.-.-" evidence="3"/>
<dbReference type="Gene3D" id="3.40.50.2000">
    <property type="entry name" value="Glycogen Phosphorylase B"/>
    <property type="match status" value="2"/>
</dbReference>
<dbReference type="PANTHER" id="PTHR12526">
    <property type="entry name" value="GLYCOSYLTRANSFERASE"/>
    <property type="match status" value="1"/>
</dbReference>
<evidence type="ECO:0000259" key="2">
    <source>
        <dbReference type="Pfam" id="PF00534"/>
    </source>
</evidence>
<keyword evidence="3" id="KW-0808">Transferase</keyword>
<organism evidence="3 4">
    <name type="scientific">Sphingomonas tabacisoli</name>
    <dbReference type="NCBI Taxonomy" id="2249466"/>
    <lineage>
        <taxon>Bacteria</taxon>
        <taxon>Pseudomonadati</taxon>
        <taxon>Pseudomonadota</taxon>
        <taxon>Alphaproteobacteria</taxon>
        <taxon>Sphingomonadales</taxon>
        <taxon>Sphingomonadaceae</taxon>
        <taxon>Sphingomonas</taxon>
    </lineage>
</organism>
<dbReference type="PANTHER" id="PTHR12526:SF637">
    <property type="entry name" value="GLYCOSYLTRANSFERASE EPSF-RELATED"/>
    <property type="match status" value="1"/>
</dbReference>
<gene>
    <name evidence="3" type="ORF">ACFSCW_07430</name>
</gene>
<dbReference type="RefSeq" id="WP_380888212.1">
    <property type="nucleotide sequence ID" value="NZ_JBHUDY010000001.1"/>
</dbReference>
<dbReference type="Pfam" id="PF00534">
    <property type="entry name" value="Glycos_transf_1"/>
    <property type="match status" value="1"/>
</dbReference>
<feature type="domain" description="Glycosyl transferase family 1" evidence="2">
    <location>
        <begin position="219"/>
        <end position="375"/>
    </location>
</feature>
<sequence>MLKQSEPPGATLGTEPVLGRPRPGVRPLRLGFVCSGDPLNVGIWSGTPFHMLQALQDHADVVEIVRKPWPAWFDLPRRIVRRLSNQRYDPYWSPFWSGLGCRGAANRLANADCDAVVVVAITPVAAQLAGKVPTVFVSDATFFAMQDYNIHFRKLSPGYKRDADLLEGHAIRSAMVATFPSRWARSSAVEHFGADPERTFQIPWGANLEATAPIPVDQRPESPWRLLFVGVDWAGKGGDIVLQTFRLLRERGHAVELDIVGCAPSDPPPNIDGITFHGFISKNTPQGRERLEDLFRHAHIFMLPTQFEALGIVNAESASYGLPVVSYDTGGVSGNVISGETGILIEEGKPADAFADAIVEIMSDPKRYREMAEAAFRLSREALNWDAWARRVVTSVAAALDRQDAEVAHAS</sequence>
<dbReference type="GO" id="GO:0016757">
    <property type="term" value="F:glycosyltransferase activity"/>
    <property type="evidence" value="ECO:0007669"/>
    <property type="project" value="UniProtKB-KW"/>
</dbReference>
<proteinExistence type="predicted"/>
<dbReference type="SUPFAM" id="SSF53756">
    <property type="entry name" value="UDP-Glycosyltransferase/glycogen phosphorylase"/>
    <property type="match status" value="1"/>
</dbReference>
<feature type="region of interest" description="Disordered" evidence="1">
    <location>
        <begin position="1"/>
        <end position="20"/>
    </location>
</feature>
<dbReference type="InterPro" id="IPR001296">
    <property type="entry name" value="Glyco_trans_1"/>
</dbReference>
<dbReference type="Proteomes" id="UP001597115">
    <property type="component" value="Unassembled WGS sequence"/>
</dbReference>
<evidence type="ECO:0000313" key="4">
    <source>
        <dbReference type="Proteomes" id="UP001597115"/>
    </source>
</evidence>
<evidence type="ECO:0000313" key="3">
    <source>
        <dbReference type="EMBL" id="MFD1611627.1"/>
    </source>
</evidence>
<protein>
    <submittedName>
        <fullName evidence="3">Glycosyltransferase family 4 protein</fullName>
        <ecNumber evidence="3">2.4.-.-</ecNumber>
    </submittedName>
</protein>
<dbReference type="CDD" id="cd03801">
    <property type="entry name" value="GT4_PimA-like"/>
    <property type="match status" value="1"/>
</dbReference>
<accession>A0ABW4I328</accession>
<dbReference type="EMBL" id="JBHUDY010000001">
    <property type="protein sequence ID" value="MFD1611627.1"/>
    <property type="molecule type" value="Genomic_DNA"/>
</dbReference>
<reference evidence="4" key="1">
    <citation type="journal article" date="2019" name="Int. J. Syst. Evol. Microbiol.">
        <title>The Global Catalogue of Microorganisms (GCM) 10K type strain sequencing project: providing services to taxonomists for standard genome sequencing and annotation.</title>
        <authorList>
            <consortium name="The Broad Institute Genomics Platform"/>
            <consortium name="The Broad Institute Genome Sequencing Center for Infectious Disease"/>
            <person name="Wu L."/>
            <person name="Ma J."/>
        </authorList>
    </citation>
    <scope>NUCLEOTIDE SEQUENCE [LARGE SCALE GENOMIC DNA]</scope>
    <source>
        <strain evidence="4">CGMCC 1.16275</strain>
    </source>
</reference>
<evidence type="ECO:0000256" key="1">
    <source>
        <dbReference type="SAM" id="MobiDB-lite"/>
    </source>
</evidence>
<keyword evidence="3" id="KW-0328">Glycosyltransferase</keyword>